<dbReference type="InterPro" id="IPR019587">
    <property type="entry name" value="Polyketide_cyclase/dehydratase"/>
</dbReference>
<evidence type="ECO:0000313" key="2">
    <source>
        <dbReference type="Proteomes" id="UP001501475"/>
    </source>
</evidence>
<dbReference type="CDD" id="cd07818">
    <property type="entry name" value="SRPBCC_1"/>
    <property type="match status" value="1"/>
</dbReference>
<dbReference type="Pfam" id="PF10604">
    <property type="entry name" value="Polyketide_cyc2"/>
    <property type="match status" value="1"/>
</dbReference>
<accession>A0ABN2KTQ0</accession>
<gene>
    <name evidence="1" type="primary">kdpF</name>
    <name evidence="1" type="ORF">GCM10009810_25840</name>
</gene>
<evidence type="ECO:0000313" key="1">
    <source>
        <dbReference type="EMBL" id="GAA1765828.1"/>
    </source>
</evidence>
<organism evidence="1 2">
    <name type="scientific">Nostocoides vanveenii</name>
    <dbReference type="NCBI Taxonomy" id="330835"/>
    <lineage>
        <taxon>Bacteria</taxon>
        <taxon>Bacillati</taxon>
        <taxon>Actinomycetota</taxon>
        <taxon>Actinomycetes</taxon>
        <taxon>Micrococcales</taxon>
        <taxon>Intrasporangiaceae</taxon>
        <taxon>Nostocoides</taxon>
    </lineage>
</organism>
<dbReference type="Gene3D" id="3.30.530.20">
    <property type="match status" value="1"/>
</dbReference>
<sequence length="153" mass="16730">MPKPYAVTRTTEIAAPCAAILALLTDFHQWRTWSPWEDLDPAMQRSYSGSASGVGAAYAWEGNKKAGKGTMAITGVTDDRVDVALHFDKPFPADNRIVFTLAPTGPERTRVTWSMYGEMGLMMRIFALVKSMDSLVGPDFEKGLARLKSAAEA</sequence>
<reference evidence="1 2" key="1">
    <citation type="journal article" date="2019" name="Int. J. Syst. Evol. Microbiol.">
        <title>The Global Catalogue of Microorganisms (GCM) 10K type strain sequencing project: providing services to taxonomists for standard genome sequencing and annotation.</title>
        <authorList>
            <consortium name="The Broad Institute Genomics Platform"/>
            <consortium name="The Broad Institute Genome Sequencing Center for Infectious Disease"/>
            <person name="Wu L."/>
            <person name="Ma J."/>
        </authorList>
    </citation>
    <scope>NUCLEOTIDE SEQUENCE [LARGE SCALE GENOMIC DNA]</scope>
    <source>
        <strain evidence="1 2">JCM 15591</strain>
    </source>
</reference>
<dbReference type="SUPFAM" id="SSF55961">
    <property type="entry name" value="Bet v1-like"/>
    <property type="match status" value="1"/>
</dbReference>
<comment type="caution">
    <text evidence="1">The sequence shown here is derived from an EMBL/GenBank/DDBJ whole genome shotgun (WGS) entry which is preliminary data.</text>
</comment>
<proteinExistence type="predicted"/>
<dbReference type="Proteomes" id="UP001501475">
    <property type="component" value="Unassembled WGS sequence"/>
</dbReference>
<dbReference type="InterPro" id="IPR023393">
    <property type="entry name" value="START-like_dom_sf"/>
</dbReference>
<keyword evidence="2" id="KW-1185">Reference proteome</keyword>
<dbReference type="EMBL" id="BAAAPN010000057">
    <property type="protein sequence ID" value="GAA1765828.1"/>
    <property type="molecule type" value="Genomic_DNA"/>
</dbReference>
<dbReference type="RefSeq" id="WP_344067036.1">
    <property type="nucleotide sequence ID" value="NZ_BAAAPN010000057.1"/>
</dbReference>
<protein>
    <submittedName>
        <fullName evidence="1">K(+)-transporting ATPase subunit F</fullName>
    </submittedName>
</protein>
<name>A0ABN2KTQ0_9MICO</name>